<dbReference type="Proteomes" id="UP000185984">
    <property type="component" value="Unassembled WGS sequence"/>
</dbReference>
<dbReference type="InterPro" id="IPR002636">
    <property type="entry name" value="DUF29"/>
</dbReference>
<gene>
    <name evidence="1" type="ORF">NIES1031_01670</name>
</gene>
<keyword evidence="2" id="KW-1185">Reference proteome</keyword>
<dbReference type="STRING" id="247279.NIES1031_01670"/>
<protein>
    <recommendedName>
        <fullName evidence="3">DUF29 domain-containing protein</fullName>
    </recommendedName>
</protein>
<sequence length="155" mass="18748">MKESNVLQKTAESKLYDQDFQLWLEDTAAKLKVRDVDNLDWENLIEEIIALGKSEKRELIHRLEVLLSHLLKRIYIDSAYDNRSWELTIKEQRRQLQLQLKQSPSLKKYFTEIFDDCWQYALTQVKLEYAKVPFPEHWEFSRDPEAILSQEFWLQ</sequence>
<evidence type="ECO:0000313" key="1">
    <source>
        <dbReference type="EMBL" id="OKH29316.1"/>
    </source>
</evidence>
<dbReference type="Gene3D" id="1.20.1220.20">
    <property type="entry name" value="Uncharcterised protein PF01724"/>
    <property type="match status" value="1"/>
</dbReference>
<dbReference type="AlphaFoldDB" id="A0A1U7I0E2"/>
<evidence type="ECO:0000313" key="2">
    <source>
        <dbReference type="Proteomes" id="UP000185984"/>
    </source>
</evidence>
<proteinExistence type="predicted"/>
<dbReference type="PANTHER" id="PTHR34235">
    <property type="entry name" value="SLR1203 PROTEIN-RELATED"/>
    <property type="match status" value="1"/>
</dbReference>
<dbReference type="Pfam" id="PF01724">
    <property type="entry name" value="DUF29"/>
    <property type="match status" value="1"/>
</dbReference>
<organism evidence="1 2">
    <name type="scientific">Chroogloeocystis siderophila 5.2 s.c.1</name>
    <dbReference type="NCBI Taxonomy" id="247279"/>
    <lineage>
        <taxon>Bacteria</taxon>
        <taxon>Bacillati</taxon>
        <taxon>Cyanobacteriota</taxon>
        <taxon>Cyanophyceae</taxon>
        <taxon>Oscillatoriophycideae</taxon>
        <taxon>Chroococcales</taxon>
        <taxon>Chroococcaceae</taxon>
        <taxon>Chroogloeocystis</taxon>
    </lineage>
</organism>
<comment type="caution">
    <text evidence="1">The sequence shown here is derived from an EMBL/GenBank/DDBJ whole genome shotgun (WGS) entry which is preliminary data.</text>
</comment>
<dbReference type="PANTHER" id="PTHR34235:SF4">
    <property type="entry name" value="SLR0291 PROTEIN"/>
    <property type="match status" value="1"/>
</dbReference>
<dbReference type="EMBL" id="MRCC01000001">
    <property type="protein sequence ID" value="OKH29316.1"/>
    <property type="molecule type" value="Genomic_DNA"/>
</dbReference>
<accession>A0A1U7I0E2</accession>
<reference evidence="1 2" key="1">
    <citation type="submission" date="2016-11" db="EMBL/GenBank/DDBJ databases">
        <title>Draft Genome Sequences of Nine Cyanobacterial Strains from Diverse Habitats.</title>
        <authorList>
            <person name="Zhu T."/>
            <person name="Hou S."/>
            <person name="Lu X."/>
            <person name="Hess W.R."/>
        </authorList>
    </citation>
    <scope>NUCLEOTIDE SEQUENCE [LARGE SCALE GENOMIC DNA]</scope>
    <source>
        <strain evidence="1 2">5.2 s.c.1</strain>
    </source>
</reference>
<name>A0A1U7I0E2_9CHRO</name>
<evidence type="ECO:0008006" key="3">
    <source>
        <dbReference type="Google" id="ProtNLM"/>
    </source>
</evidence>